<evidence type="ECO:0000256" key="3">
    <source>
        <dbReference type="ARBA" id="ARBA00022777"/>
    </source>
</evidence>
<proteinExistence type="inferred from homology"/>
<dbReference type="InterPro" id="IPR012893">
    <property type="entry name" value="HipA-like_C"/>
</dbReference>
<evidence type="ECO:0000313" key="6">
    <source>
        <dbReference type="Proteomes" id="UP001589758"/>
    </source>
</evidence>
<sequence>MIISNRMCYVWKWISTQPTPVICGRLNIDELGNQVFTYGASYLRRKDAESIYIDELPLKQGIQYPKNGMSIFSCLRDAAPDAWGRRVINSQLMGRDYNGYLDEITYLLNSASDRIGALDFQESSTNYKSREADGSTLDELLRAADIISAGEKITPDLDNALMHGTSLGGARPKAMINDGNKKYIAKFSASNDSYDIVKSEYIAMQLASIAGISVANTRYAKSLGKDVLLVERFDRSYKNTSWYRRPIVSGLTVLNLDENWAREASYITLVRQIKKNGVNFLADSIELFKRMVFNVLIGNTDDHARNHAFFIENDKITLTPAYDICPQNRMGGEASHGMKLDENSNLSLLALCLSTCEDFNITKTQGEEIIIDLIRVIIQNFDKVCNEINASYLTRKLLFRRVILNPYIFNQCEWIGAKFNLLDNNL</sequence>
<evidence type="ECO:0000256" key="2">
    <source>
        <dbReference type="ARBA" id="ARBA00022679"/>
    </source>
</evidence>
<dbReference type="InterPro" id="IPR052028">
    <property type="entry name" value="HipA_Ser/Thr_kinase"/>
</dbReference>
<dbReference type="EMBL" id="JBHLXE010000052">
    <property type="protein sequence ID" value="MFC0179536.1"/>
    <property type="molecule type" value="Genomic_DNA"/>
</dbReference>
<reference evidence="5 6" key="1">
    <citation type="submission" date="2024-09" db="EMBL/GenBank/DDBJ databases">
        <authorList>
            <person name="Sun Q."/>
            <person name="Mori K."/>
        </authorList>
    </citation>
    <scope>NUCLEOTIDE SEQUENCE [LARGE SCALE GENOMIC DNA]</scope>
    <source>
        <strain evidence="5 6">CCM 8545</strain>
    </source>
</reference>
<dbReference type="RefSeq" id="WP_385876638.1">
    <property type="nucleotide sequence ID" value="NZ_JBHLXE010000052.1"/>
</dbReference>
<dbReference type="Pfam" id="PF07804">
    <property type="entry name" value="HipA_C"/>
    <property type="match status" value="1"/>
</dbReference>
<feature type="domain" description="HipA-like C-terminal" evidence="4">
    <location>
        <begin position="165"/>
        <end position="375"/>
    </location>
</feature>
<keyword evidence="3" id="KW-0418">Kinase</keyword>
<keyword evidence="6" id="KW-1185">Reference proteome</keyword>
<evidence type="ECO:0000313" key="5">
    <source>
        <dbReference type="EMBL" id="MFC0179536.1"/>
    </source>
</evidence>
<gene>
    <name evidence="5" type="ORF">ACFFIT_05440</name>
</gene>
<name>A0ABV6CB89_9GAMM</name>
<keyword evidence="2" id="KW-0808">Transferase</keyword>
<accession>A0ABV6CB89</accession>
<comment type="similarity">
    <text evidence="1">Belongs to the HipA Ser/Thr kinase family.</text>
</comment>
<protein>
    <submittedName>
        <fullName evidence="5">Type II toxin-antitoxin system HipA family toxin</fullName>
    </submittedName>
</protein>
<dbReference type="Proteomes" id="UP001589758">
    <property type="component" value="Unassembled WGS sequence"/>
</dbReference>
<dbReference type="PANTHER" id="PTHR37419:SF8">
    <property type="entry name" value="TOXIN YJJJ"/>
    <property type="match status" value="1"/>
</dbReference>
<evidence type="ECO:0000256" key="1">
    <source>
        <dbReference type="ARBA" id="ARBA00010164"/>
    </source>
</evidence>
<dbReference type="Gene3D" id="1.10.1070.20">
    <property type="match status" value="1"/>
</dbReference>
<evidence type="ECO:0000259" key="4">
    <source>
        <dbReference type="Pfam" id="PF07804"/>
    </source>
</evidence>
<comment type="caution">
    <text evidence="5">The sequence shown here is derived from an EMBL/GenBank/DDBJ whole genome shotgun (WGS) entry which is preliminary data.</text>
</comment>
<dbReference type="PANTHER" id="PTHR37419">
    <property type="entry name" value="SERINE/THREONINE-PROTEIN KINASE TOXIN HIPA"/>
    <property type="match status" value="1"/>
</dbReference>
<organism evidence="5 6">
    <name type="scientific">Thorsellia kenyensis</name>
    <dbReference type="NCBI Taxonomy" id="1549888"/>
    <lineage>
        <taxon>Bacteria</taxon>
        <taxon>Pseudomonadati</taxon>
        <taxon>Pseudomonadota</taxon>
        <taxon>Gammaproteobacteria</taxon>
        <taxon>Enterobacterales</taxon>
        <taxon>Thorselliaceae</taxon>
        <taxon>Thorsellia</taxon>
    </lineage>
</organism>